<sequence>MEVAVAVERDSEIVYEQAHELAAWKSNTSFGELLIDEDWLGTQTPYEVIIDLADTETESYSTEDFLEIVGDTDGINCFGINVVIDSDFIDFRPSAQETCRQ</sequence>
<proteinExistence type="predicted"/>
<dbReference type="Proteomes" id="UP001596442">
    <property type="component" value="Unassembled WGS sequence"/>
</dbReference>
<organism evidence="1 2">
    <name type="scientific">Halorubrum tibetense</name>
    <dbReference type="NCBI Taxonomy" id="175631"/>
    <lineage>
        <taxon>Archaea</taxon>
        <taxon>Methanobacteriati</taxon>
        <taxon>Methanobacteriota</taxon>
        <taxon>Stenosarchaea group</taxon>
        <taxon>Halobacteria</taxon>
        <taxon>Halobacteriales</taxon>
        <taxon>Haloferacaceae</taxon>
        <taxon>Halorubrum</taxon>
    </lineage>
</organism>
<protein>
    <submittedName>
        <fullName evidence="1">Uncharacterized protein</fullName>
    </submittedName>
</protein>
<keyword evidence="2" id="KW-1185">Reference proteome</keyword>
<evidence type="ECO:0000313" key="2">
    <source>
        <dbReference type="Proteomes" id="UP001596442"/>
    </source>
</evidence>
<accession>A0ABD5S6P7</accession>
<dbReference type="AlphaFoldDB" id="A0ABD5S6P7"/>
<name>A0ABD5S6P7_9EURY</name>
<comment type="caution">
    <text evidence="1">The sequence shown here is derived from an EMBL/GenBank/DDBJ whole genome shotgun (WGS) entry which is preliminary data.</text>
</comment>
<dbReference type="RefSeq" id="WP_379778364.1">
    <property type="nucleotide sequence ID" value="NZ_JBHSWW010000005.1"/>
</dbReference>
<dbReference type="EMBL" id="JBHSWW010000005">
    <property type="protein sequence ID" value="MFC6752069.1"/>
    <property type="molecule type" value="Genomic_DNA"/>
</dbReference>
<gene>
    <name evidence="1" type="ORF">ACFQEU_01075</name>
</gene>
<reference evidence="1 2" key="1">
    <citation type="journal article" date="2019" name="Int. J. Syst. Evol. Microbiol.">
        <title>The Global Catalogue of Microorganisms (GCM) 10K type strain sequencing project: providing services to taxonomists for standard genome sequencing and annotation.</title>
        <authorList>
            <consortium name="The Broad Institute Genomics Platform"/>
            <consortium name="The Broad Institute Genome Sequencing Center for Infectious Disease"/>
            <person name="Wu L."/>
            <person name="Ma J."/>
        </authorList>
    </citation>
    <scope>NUCLEOTIDE SEQUENCE [LARGE SCALE GENOMIC DNA]</scope>
    <source>
        <strain evidence="1 2">CGMCC 1.3239</strain>
    </source>
</reference>
<evidence type="ECO:0000313" key="1">
    <source>
        <dbReference type="EMBL" id="MFC6752069.1"/>
    </source>
</evidence>